<dbReference type="Proteomes" id="UP001153069">
    <property type="component" value="Unassembled WGS sequence"/>
</dbReference>
<protein>
    <submittedName>
        <fullName evidence="1">Uncharacterized protein</fullName>
    </submittedName>
</protein>
<dbReference type="AlphaFoldDB" id="A0A9N8ED92"/>
<evidence type="ECO:0000313" key="1">
    <source>
        <dbReference type="EMBL" id="CAB9518673.1"/>
    </source>
</evidence>
<comment type="caution">
    <text evidence="1">The sequence shown here is derived from an EMBL/GenBank/DDBJ whole genome shotgun (WGS) entry which is preliminary data.</text>
</comment>
<reference evidence="1" key="1">
    <citation type="submission" date="2020-06" db="EMBL/GenBank/DDBJ databases">
        <authorList>
            <consortium name="Plant Systems Biology data submission"/>
        </authorList>
    </citation>
    <scope>NUCLEOTIDE SEQUENCE</scope>
    <source>
        <strain evidence="1">D6</strain>
    </source>
</reference>
<keyword evidence="2" id="KW-1185">Reference proteome</keyword>
<proteinExistence type="predicted"/>
<organism evidence="1 2">
    <name type="scientific">Seminavis robusta</name>
    <dbReference type="NCBI Taxonomy" id="568900"/>
    <lineage>
        <taxon>Eukaryota</taxon>
        <taxon>Sar</taxon>
        <taxon>Stramenopiles</taxon>
        <taxon>Ochrophyta</taxon>
        <taxon>Bacillariophyta</taxon>
        <taxon>Bacillariophyceae</taxon>
        <taxon>Bacillariophycidae</taxon>
        <taxon>Naviculales</taxon>
        <taxon>Naviculaceae</taxon>
        <taxon>Seminavis</taxon>
    </lineage>
</organism>
<name>A0A9N8ED92_9STRA</name>
<evidence type="ECO:0000313" key="2">
    <source>
        <dbReference type="Proteomes" id="UP001153069"/>
    </source>
</evidence>
<dbReference type="EMBL" id="CAICTM010000951">
    <property type="protein sequence ID" value="CAB9518673.1"/>
    <property type="molecule type" value="Genomic_DNA"/>
</dbReference>
<accession>A0A9N8ED92</accession>
<sequence length="132" mass="14779">MVNSTNLVFNMLLMHSHPFRAHEDCIGAPAAEEATPNCQWLQGKYQACLVVAVRVNPRVSISSRPTKRLKPPMFDSALLFCFFSNRLILFRAMITCSASSTTAYSSNTASAERSCHRAFHAHTNMQLSVPWM</sequence>
<gene>
    <name evidence="1" type="ORF">SEMRO_953_G224191.1</name>
</gene>